<accession>A0A923J1Y4</accession>
<evidence type="ECO:0000256" key="1">
    <source>
        <dbReference type="ARBA" id="ARBA00004651"/>
    </source>
</evidence>
<dbReference type="EMBL" id="JAAZWO010000011">
    <property type="protein sequence ID" value="MBC2398185.1"/>
    <property type="molecule type" value="Genomic_DNA"/>
</dbReference>
<keyword evidence="8 9" id="KW-0472">Membrane</keyword>
<keyword evidence="5 9" id="KW-0812">Transmembrane</keyword>
<evidence type="ECO:0000256" key="3">
    <source>
        <dbReference type="ARBA" id="ARBA00022448"/>
    </source>
</evidence>
<comment type="caution">
    <text evidence="10">The sequence shown here is derived from an EMBL/GenBank/DDBJ whole genome shotgun (WGS) entry which is preliminary data.</text>
</comment>
<evidence type="ECO:0000313" key="10">
    <source>
        <dbReference type="EMBL" id="MBC2398185.1"/>
    </source>
</evidence>
<feature type="transmembrane region" description="Helical" evidence="9">
    <location>
        <begin position="363"/>
        <end position="383"/>
    </location>
</feature>
<comment type="function">
    <text evidence="9">Component of the transport system for branched-chain amino acids.</text>
</comment>
<feature type="transmembrane region" description="Helical" evidence="9">
    <location>
        <begin position="79"/>
        <end position="97"/>
    </location>
</feature>
<organism evidence="10 11">
    <name type="scientific">Clostridium tetanomorphum</name>
    <dbReference type="NCBI Taxonomy" id="1553"/>
    <lineage>
        <taxon>Bacteria</taxon>
        <taxon>Bacillati</taxon>
        <taxon>Bacillota</taxon>
        <taxon>Clostridia</taxon>
        <taxon>Eubacteriales</taxon>
        <taxon>Clostridiaceae</taxon>
        <taxon>Clostridium</taxon>
    </lineage>
</organism>
<feature type="transmembrane region" description="Helical" evidence="9">
    <location>
        <begin position="219"/>
        <end position="241"/>
    </location>
</feature>
<feature type="transmembrane region" description="Helical" evidence="9">
    <location>
        <begin position="333"/>
        <end position="351"/>
    </location>
</feature>
<evidence type="ECO:0000256" key="7">
    <source>
        <dbReference type="ARBA" id="ARBA00022989"/>
    </source>
</evidence>
<sequence length="435" mass="46631">MKKNNKDFLIIGFALFAMFFGAGNLIFPPFLGKQVGDKFLLANLGFVITGVGLPFLSILSCSKSNGSFEDMAGKISKTFAMLCSIAIFLAIGPMLAIPRTAATTYELTIQPMFPWMTPLVSMIIYFSINLCFVLKSSKIIDNIGKFLTPALLITLLTIIFKGIFFPIGEVANMNTTSVFSNSLMEGYQTMDALAGLMFAAIITSSITDKGYKGSDVMSLTIKSGIVAILGLALVYGGLMYLGAQTSSIISGEISKTALLLEISKRSLGVYGSMIIGIAIGLACFTTSVGLITAGSRFFEKVSGGKLSYKLNAIVISLVSIGIGSFGVDKIVKISVPVLCILYPVSITLVLLNLSNKLSENRFVLRTTVYTSLVCSIIETLPSISVKLEFVKSITNLIPLSNMGFAWVIPTVLSLVIALSISKIREGSSRKVVENQ</sequence>
<reference evidence="10 11" key="1">
    <citation type="submission" date="2020-04" db="EMBL/GenBank/DDBJ databases">
        <title>Genomic insights into acetone-butanol-ethanol (ABE) fermentation by sequencing solventogenic clostridia strains.</title>
        <authorList>
            <person name="Brown S."/>
        </authorList>
    </citation>
    <scope>NUCLEOTIDE SEQUENCE [LARGE SCALE GENOMIC DNA]</scope>
    <source>
        <strain evidence="10 11">DJ011</strain>
    </source>
</reference>
<dbReference type="GO" id="GO:0015818">
    <property type="term" value="P:isoleucine transport"/>
    <property type="evidence" value="ECO:0007669"/>
    <property type="project" value="TreeGrafter"/>
</dbReference>
<comment type="similarity">
    <text evidence="2 9">Belongs to the branched chain amino acid transporter family.</text>
</comment>
<dbReference type="GO" id="GO:0005886">
    <property type="term" value="C:plasma membrane"/>
    <property type="evidence" value="ECO:0007669"/>
    <property type="project" value="UniProtKB-SubCell"/>
</dbReference>
<feature type="transmembrane region" description="Helical" evidence="9">
    <location>
        <begin position="146"/>
        <end position="167"/>
    </location>
</feature>
<feature type="transmembrane region" description="Helical" evidence="9">
    <location>
        <begin position="403"/>
        <end position="420"/>
    </location>
</feature>
<name>A0A923J1Y4_CLOTT</name>
<evidence type="ECO:0000313" key="11">
    <source>
        <dbReference type="Proteomes" id="UP000563151"/>
    </source>
</evidence>
<dbReference type="PANTHER" id="PTHR30588">
    <property type="entry name" value="BRANCHED-CHAIN AMINO ACID TRANSPORT SYSTEM 2 CARRIER PROTEIN"/>
    <property type="match status" value="1"/>
</dbReference>
<dbReference type="RefSeq" id="WP_035145599.1">
    <property type="nucleotide sequence ID" value="NZ_JAAZWO010000011.1"/>
</dbReference>
<keyword evidence="11" id="KW-1185">Reference proteome</keyword>
<dbReference type="InterPro" id="IPR004685">
    <property type="entry name" value="Brnchd-chn_aa_trnsp_Livcs"/>
</dbReference>
<dbReference type="GO" id="GO:0015820">
    <property type="term" value="P:L-leucine transport"/>
    <property type="evidence" value="ECO:0007669"/>
    <property type="project" value="TreeGrafter"/>
</dbReference>
<feature type="transmembrane region" description="Helical" evidence="9">
    <location>
        <begin position="39"/>
        <end position="59"/>
    </location>
</feature>
<dbReference type="GO" id="GO:0005304">
    <property type="term" value="F:L-valine transmembrane transporter activity"/>
    <property type="evidence" value="ECO:0007669"/>
    <property type="project" value="TreeGrafter"/>
</dbReference>
<keyword evidence="3 9" id="KW-0813">Transport</keyword>
<feature type="transmembrane region" description="Helical" evidence="9">
    <location>
        <begin position="306"/>
        <end position="327"/>
    </location>
</feature>
<dbReference type="Pfam" id="PF05525">
    <property type="entry name" value="Branch_AA_trans"/>
    <property type="match status" value="1"/>
</dbReference>
<dbReference type="PANTHER" id="PTHR30588:SF0">
    <property type="entry name" value="BRANCHED-CHAIN AMINO ACID PERMEASE BRNQ"/>
    <property type="match status" value="1"/>
</dbReference>
<dbReference type="Proteomes" id="UP000563151">
    <property type="component" value="Unassembled WGS sequence"/>
</dbReference>
<dbReference type="GO" id="GO:0015188">
    <property type="term" value="F:L-isoleucine transmembrane transporter activity"/>
    <property type="evidence" value="ECO:0007669"/>
    <property type="project" value="TreeGrafter"/>
</dbReference>
<dbReference type="GO" id="GO:0015190">
    <property type="term" value="F:L-leucine transmembrane transporter activity"/>
    <property type="evidence" value="ECO:0007669"/>
    <property type="project" value="TreeGrafter"/>
</dbReference>
<evidence type="ECO:0000256" key="6">
    <source>
        <dbReference type="ARBA" id="ARBA00022970"/>
    </source>
</evidence>
<feature type="transmembrane region" description="Helical" evidence="9">
    <location>
        <begin position="112"/>
        <end position="134"/>
    </location>
</feature>
<dbReference type="NCBIfam" id="TIGR00796">
    <property type="entry name" value="livcs"/>
    <property type="match status" value="1"/>
</dbReference>
<proteinExistence type="inferred from homology"/>
<dbReference type="AlphaFoldDB" id="A0A923J1Y4"/>
<comment type="subcellular location">
    <subcellularLocation>
        <location evidence="1 9">Cell membrane</location>
        <topology evidence="1 9">Multi-pass membrane protein</topology>
    </subcellularLocation>
</comment>
<evidence type="ECO:0000256" key="9">
    <source>
        <dbReference type="RuleBase" id="RU362122"/>
    </source>
</evidence>
<evidence type="ECO:0000256" key="4">
    <source>
        <dbReference type="ARBA" id="ARBA00022475"/>
    </source>
</evidence>
<feature type="transmembrane region" description="Helical" evidence="9">
    <location>
        <begin position="7"/>
        <end position="27"/>
    </location>
</feature>
<gene>
    <name evidence="10" type="primary">brnQ</name>
    <name evidence="10" type="ORF">HGG79_10410</name>
</gene>
<keyword evidence="6 9" id="KW-0029">Amino-acid transport</keyword>
<keyword evidence="4" id="KW-1003">Cell membrane</keyword>
<evidence type="ECO:0000256" key="8">
    <source>
        <dbReference type="ARBA" id="ARBA00023136"/>
    </source>
</evidence>
<keyword evidence="7 9" id="KW-1133">Transmembrane helix</keyword>
<evidence type="ECO:0000256" key="5">
    <source>
        <dbReference type="ARBA" id="ARBA00022692"/>
    </source>
</evidence>
<protein>
    <recommendedName>
        <fullName evidence="9">Branched-chain amino acid transport system carrier protein</fullName>
    </recommendedName>
</protein>
<evidence type="ECO:0000256" key="2">
    <source>
        <dbReference type="ARBA" id="ARBA00008540"/>
    </source>
</evidence>
<feature type="transmembrane region" description="Helical" evidence="9">
    <location>
        <begin position="187"/>
        <end position="207"/>
    </location>
</feature>
<feature type="transmembrane region" description="Helical" evidence="9">
    <location>
        <begin position="269"/>
        <end position="294"/>
    </location>
</feature>